<feature type="transmembrane region" description="Helical" evidence="1">
    <location>
        <begin position="503"/>
        <end position="519"/>
    </location>
</feature>
<accession>A0A0S4KJZ3</accession>
<dbReference type="InterPro" id="IPR002656">
    <property type="entry name" value="Acyl_transf_3_dom"/>
</dbReference>
<keyword evidence="4" id="KW-1185">Reference proteome</keyword>
<dbReference type="EMBL" id="CYKH01001682">
    <property type="protein sequence ID" value="CUI14877.1"/>
    <property type="molecule type" value="Genomic_DNA"/>
</dbReference>
<keyword evidence="1" id="KW-0472">Membrane</keyword>
<keyword evidence="3" id="KW-0012">Acyltransferase</keyword>
<dbReference type="PANTHER" id="PTHR11161:SF0">
    <property type="entry name" value="O-ACYLTRANSFERASE LIKE PROTEIN"/>
    <property type="match status" value="1"/>
</dbReference>
<feature type="transmembrane region" description="Helical" evidence="1">
    <location>
        <begin position="324"/>
        <end position="344"/>
    </location>
</feature>
<feature type="domain" description="Acyltransferase 3" evidence="2">
    <location>
        <begin position="317"/>
        <end position="514"/>
    </location>
</feature>
<sequence length="520" mass="57654">MHVRSIFLMVRLISLNVAAQSQRQVSTMLPSSWFQVVVVALVLAQAAHHGCAQPSPTTTGQIPLDGLCTQSTNQLQMTGTFDKIALAIEYGAVLMIHDLGSYDLCSMAPNSHYCTTYFGLMCVREDGSEEVIQSGNACTPGPVIGMCVPQECGGGMLSDQVQNFTRQSLAFQIAFGFHSKCIAPVPPLPTYCTDQSYGFMSADCLDEKKSFTSDSSALAVFAVIVVLCGLSIACAAAGIYRRWSQASAARGGDEAGRLLPKGSSSGYKEVNVTVQGDEEVAPQSKLWEAVSWFDIVENARDFFTVKARNVGSVDTRFFEGVRTIAMLFVLFGHSLFFPSLFNYYNATVPVAYLESYASIGVFPAELAVDTFFYLSGFLMFHLYLKYSEKRAVNGELQHPPISHIPMMYLRRYLRMTPVVMLTMVFAVWLSVYIPSGVMHKAYENQPNFQACKENWWHQMLYITNLHDKANWAVCMGWFWYLSTDFQLFLAAPLLVVPYFFSRVGFLAFMAAGIIAITGLQ</sequence>
<feature type="transmembrane region" description="Helical" evidence="1">
    <location>
        <begin position="412"/>
        <end position="433"/>
    </location>
</feature>
<dbReference type="OMA" id="FQACKEN"/>
<evidence type="ECO:0000313" key="3">
    <source>
        <dbReference type="EMBL" id="CUI14877.1"/>
    </source>
</evidence>
<keyword evidence="1" id="KW-0812">Transmembrane</keyword>
<proteinExistence type="predicted"/>
<feature type="non-terminal residue" evidence="3">
    <location>
        <position position="520"/>
    </location>
</feature>
<keyword evidence="3" id="KW-0808">Transferase</keyword>
<gene>
    <name evidence="3" type="ORF">BSAL_18130</name>
</gene>
<reference evidence="4" key="1">
    <citation type="submission" date="2015-09" db="EMBL/GenBank/DDBJ databases">
        <authorList>
            <consortium name="Pathogen Informatics"/>
        </authorList>
    </citation>
    <scope>NUCLEOTIDE SEQUENCE [LARGE SCALE GENOMIC DNA]</scope>
    <source>
        <strain evidence="4">Lake Konstanz</strain>
    </source>
</reference>
<keyword evidence="1" id="KW-1133">Transmembrane helix</keyword>
<dbReference type="Pfam" id="PF01757">
    <property type="entry name" value="Acyl_transf_3"/>
    <property type="match status" value="1"/>
</dbReference>
<dbReference type="OrthoDB" id="118951at2759"/>
<dbReference type="PANTHER" id="PTHR11161">
    <property type="entry name" value="O-ACYLTRANSFERASE"/>
    <property type="match status" value="1"/>
</dbReference>
<feature type="transmembrane region" description="Helical" evidence="1">
    <location>
        <begin position="356"/>
        <end position="380"/>
    </location>
</feature>
<dbReference type="Proteomes" id="UP000051952">
    <property type="component" value="Unassembled WGS sequence"/>
</dbReference>
<organism evidence="3 4">
    <name type="scientific">Bodo saltans</name>
    <name type="common">Flagellated protozoan</name>
    <dbReference type="NCBI Taxonomy" id="75058"/>
    <lineage>
        <taxon>Eukaryota</taxon>
        <taxon>Discoba</taxon>
        <taxon>Euglenozoa</taxon>
        <taxon>Kinetoplastea</taxon>
        <taxon>Metakinetoplastina</taxon>
        <taxon>Eubodonida</taxon>
        <taxon>Bodonidae</taxon>
        <taxon>Bodo</taxon>
    </lineage>
</organism>
<dbReference type="AlphaFoldDB" id="A0A0S4KJZ3"/>
<feature type="transmembrane region" description="Helical" evidence="1">
    <location>
        <begin position="217"/>
        <end position="240"/>
    </location>
</feature>
<dbReference type="VEuPathDB" id="TriTrypDB:BSAL_18130"/>
<evidence type="ECO:0000256" key="1">
    <source>
        <dbReference type="SAM" id="Phobius"/>
    </source>
</evidence>
<evidence type="ECO:0000259" key="2">
    <source>
        <dbReference type="Pfam" id="PF01757"/>
    </source>
</evidence>
<dbReference type="GO" id="GO:0016747">
    <property type="term" value="F:acyltransferase activity, transferring groups other than amino-acyl groups"/>
    <property type="evidence" value="ECO:0007669"/>
    <property type="project" value="InterPro"/>
</dbReference>
<dbReference type="InterPro" id="IPR052728">
    <property type="entry name" value="O2_lipid_transport_reg"/>
</dbReference>
<name>A0A0S4KJZ3_BODSA</name>
<protein>
    <submittedName>
        <fullName evidence="3">Acyltransferase, putative</fullName>
    </submittedName>
</protein>
<evidence type="ECO:0000313" key="4">
    <source>
        <dbReference type="Proteomes" id="UP000051952"/>
    </source>
</evidence>